<dbReference type="PROSITE" id="PS50026">
    <property type="entry name" value="EGF_3"/>
    <property type="match status" value="1"/>
</dbReference>
<dbReference type="GO" id="GO:0030198">
    <property type="term" value="P:extracellular matrix organization"/>
    <property type="evidence" value="ECO:0007669"/>
    <property type="project" value="InterPro"/>
</dbReference>
<reference evidence="8" key="1">
    <citation type="journal article" date="2020" name="Microb. Ecol.">
        <title>The Under-explored Extracellular Proteome of Aero-Terrestrial Microalgae Provides Clues on Different Mechanisms of Desiccation Tolerance in Non-Model Organisms.</title>
        <authorList>
            <person name="Gonzalez-Hourcade M."/>
            <person name="Del Campo E.M."/>
            <person name="Casano L.M."/>
        </authorList>
    </citation>
    <scope>NUCLEOTIDE SEQUENCE</scope>
    <source>
        <strain evidence="8">TR9</strain>
    </source>
</reference>
<proteinExistence type="evidence at transcript level"/>
<dbReference type="PROSITE" id="PS01248">
    <property type="entry name" value="EGF_LAM_1"/>
    <property type="match status" value="1"/>
</dbReference>
<feature type="compositionally biased region" description="Polar residues" evidence="5">
    <location>
        <begin position="1160"/>
        <end position="1177"/>
    </location>
</feature>
<sequence length="1895" mass="195513">MHRTEMLPADQVRSAFRAISVLSIVILTSAVSISAASQSVVSTSRDLQGQRRTLRTENADTCYTADTAAASVNSTLQLQAQQQLRDEQSQQNLILALSQYLRTPTCDVTVTYNQSTVCPAVNAVNSTGTCSDGQYICRGVTQVAQDIYKAVQSDQCSPDVSGSTANCQGTEVDLTTYLSIQQGQCCLQCPGQPDCTTASQNVTQDTAAAYECGNYTLSVAVGSSLEGSSLRDLLDTAVSSGLLDLYLQSSGLPDASILSVGPTRVVTQPQVAAPQAAAAATPGTANATVHAMNVSTDSNCLVQLQEKTLLCEALPEYLSDMSHCAAPAQDTTWHLSGGQGCKGPHWQYTPWSNCTAKCGGGTASRQAVCMGNASDTSVADASVCAGVPLSQPLEVPCNVRPCEVYTWSVGAWSACDATCGGGQSTRDVQCVQSGGQPAPAGSCASLAPASNVSCNAPACSFCQENLCSGQGTCTSGACHCSPGYHGTHCEINSTCSNGIVDLNQSCCLSQLLDKAGRCCEEGSSLDGAGQCCPGDSVDACGACNGDGKAVDVEGTCCNSTLDAAGICCQGAVLDECGVCGGLATSCAITVLAQLQITRVSPAVNQTLQVLQGFATMLSLPTSAVVGIAFANHSQQAQTRRLLAAPPSEAAAAASGADMAVTVTIQPPVPSNVTSSTFNSSALAVGHLTAPTVARLLSSAEPVQSQSALGFAVTKVTQSYRTGACGNGICEVGERGIKGTGNQSALLKGSCPDDCPVEYMACASFQSSRTCSGRGSCLSSQGICSCFPGYTGIACEDCASGWILSKGYCIPYTPLLYSPLLWSKHMTTARAPAPAPAIAPESGLGSAPVTALAAAPLLAPEIAHGLVPMSGPPSGAAGAGPQPALSPGPDAEAPGKTAEIESTQPETAAISPEAEPPVGTAAGADINGLSVQQSPPVEAPASAPNGAPALPADLRGLADAAAAATLGAKGSHVLLLSVTTVGGFCVIALLLAAVVFCFLQRRRKRREAYVIESKPSQASMGSSGRGDASKPSPLQTTPKGLRQAYAKAAGRYSGESFSDENANPNLRSWSVGSMTPNKPWRSPLQPQPLSQTPSGSQFRESWPFMSPSTLLDLQERGQQGSPRIRSYSFGTRSASAQQGQIQSWHRPAGTSHLTSGIHAGFQSQSGSRRSTDSLSPGQASDWPRPAIQNEQAEHLEEIQLTEANRTSRQPLSIILPSPPSQPADEGPTPLSSVGGRGSQGLTPPAGPGPNSDTALFYNGLFKNSFRRGLQGGMSPEASFEATSSQASSEASGIRKAAQGLRASGPGLWAGTEGPRASWQGLRAINSSMDRVQPSGSSNASELDISCLVDNTPFRINERGEFVPRQLSASSQDSVAGDRQARLPYSRGHLAKSNPRAGQIGSRLMKDGAGRGHTSLISGHSNKAGHFVREAGQGSNEAEVSRAREGQNGRQAGQGSEEAGQFSSCTSSHTEQSSNGIEYCNNRARQSPAPLHLRESIQGLLNPQPGASQDTSRPGRAVGDTGQFAGFGVAPDRGSLRPLPTKLQVDDLSAGSPQVLPEASSNAASPIGHKQVRYVPAPPSPLSRPSAATTAPSLLPTRQIPSPPQHQYVPVALANFATVSSPGASAGLQSLNSLASRGSLFNRSRSLTPQGSSPSVTGAAFSPLLLPTDAASPRSAAGDAHSPLSSGSHASRENIERMFGAAPRSSFSSLVEDLGSCRRSAPWSEACSKGSGNGIRQSCASVESDTSSYEERQLDEHTPQQQKPAVVFSKVLQELRQQQHTQDTGCVHAPALVQAGGDQQSRLLQDEGASNQTVPDRQIGSLRYNGGKQQGSTEISPASSGVDGQVLTTEDSTRAMATGSPVTPPPARPANSEQSRQAVVCEAPLDIEYDVEADCKT</sequence>
<feature type="region of interest" description="Disordered" evidence="5">
    <location>
        <begin position="1668"/>
        <end position="1689"/>
    </location>
</feature>
<dbReference type="SMART" id="SM00209">
    <property type="entry name" value="TSP1"/>
    <property type="match status" value="2"/>
</dbReference>
<feature type="compositionally biased region" description="Basic and acidic residues" evidence="5">
    <location>
        <begin position="1747"/>
        <end position="1756"/>
    </location>
</feature>
<dbReference type="Gene3D" id="2.20.100.10">
    <property type="entry name" value="Thrombospondin type-1 (TSP1) repeat"/>
    <property type="match status" value="2"/>
</dbReference>
<dbReference type="InterPro" id="IPR036383">
    <property type="entry name" value="TSP1_rpt_sf"/>
</dbReference>
<feature type="region of interest" description="Disordered" evidence="5">
    <location>
        <begin position="1012"/>
        <end position="1183"/>
    </location>
</feature>
<dbReference type="SMART" id="SM00181">
    <property type="entry name" value="EGF"/>
    <property type="match status" value="2"/>
</dbReference>
<comment type="caution">
    <text evidence="4">Lacks conserved residue(s) required for the propagation of feature annotation.</text>
</comment>
<evidence type="ECO:0000259" key="7">
    <source>
        <dbReference type="PROSITE" id="PS50026"/>
    </source>
</evidence>
<evidence type="ECO:0000256" key="2">
    <source>
        <dbReference type="ARBA" id="ARBA00022525"/>
    </source>
</evidence>
<feature type="compositionally biased region" description="Low complexity" evidence="5">
    <location>
        <begin position="1581"/>
        <end position="1592"/>
    </location>
</feature>
<feature type="compositionally biased region" description="Polar residues" evidence="5">
    <location>
        <begin position="1127"/>
        <end position="1142"/>
    </location>
</feature>
<keyword evidence="3 4" id="KW-1015">Disulfide bond</keyword>
<dbReference type="InterPro" id="IPR000884">
    <property type="entry name" value="TSP1_rpt"/>
</dbReference>
<feature type="disulfide bond" evidence="4">
    <location>
        <begin position="785"/>
        <end position="794"/>
    </location>
</feature>
<accession>A0A7L9QEF2</accession>
<feature type="compositionally biased region" description="Polar residues" evidence="5">
    <location>
        <begin position="1054"/>
        <end position="1075"/>
    </location>
</feature>
<dbReference type="EMBL" id="MT438973">
    <property type="protein sequence ID" value="QOL01220.1"/>
    <property type="molecule type" value="mRNA"/>
</dbReference>
<feature type="compositionally biased region" description="Polar residues" evidence="5">
    <location>
        <begin position="1732"/>
        <end position="1745"/>
    </location>
</feature>
<feature type="transmembrane region" description="Helical" evidence="6">
    <location>
        <begin position="972"/>
        <end position="998"/>
    </location>
</feature>
<feature type="compositionally biased region" description="Low complexity" evidence="5">
    <location>
        <begin position="1081"/>
        <end position="1096"/>
    </location>
</feature>
<name>A0A7L9QEF2_9CHLO</name>
<feature type="region of interest" description="Disordered" evidence="5">
    <location>
        <begin position="868"/>
        <end position="946"/>
    </location>
</feature>
<dbReference type="PROSITE" id="PS01186">
    <property type="entry name" value="EGF_2"/>
    <property type="match status" value="1"/>
</dbReference>
<protein>
    <submittedName>
        <fullName evidence="8">Putative extracellular protein TR9_028</fullName>
    </submittedName>
</protein>
<dbReference type="Pfam" id="PF19030">
    <property type="entry name" value="TSP1_ADAMTS"/>
    <property type="match status" value="2"/>
</dbReference>
<feature type="compositionally biased region" description="Low complexity" evidence="5">
    <location>
        <begin position="1461"/>
        <end position="1472"/>
    </location>
</feature>
<dbReference type="Gene3D" id="2.10.25.10">
    <property type="entry name" value="Laminin"/>
    <property type="match status" value="1"/>
</dbReference>
<organism evidence="8">
    <name type="scientific">Trebouxia lynnae</name>
    <dbReference type="NCBI Taxonomy" id="1825957"/>
    <lineage>
        <taxon>Eukaryota</taxon>
        <taxon>Viridiplantae</taxon>
        <taxon>Chlorophyta</taxon>
        <taxon>core chlorophytes</taxon>
        <taxon>Trebouxiophyceae</taxon>
        <taxon>Trebouxiales</taxon>
        <taxon>Trebouxiaceae</taxon>
        <taxon>Trebouxia</taxon>
    </lineage>
</organism>
<dbReference type="CDD" id="cd00054">
    <property type="entry name" value="EGF_CA"/>
    <property type="match status" value="1"/>
</dbReference>
<evidence type="ECO:0000256" key="5">
    <source>
        <dbReference type="SAM" id="MobiDB-lite"/>
    </source>
</evidence>
<dbReference type="InterPro" id="IPR000742">
    <property type="entry name" value="EGF"/>
</dbReference>
<dbReference type="Pfam" id="PF23106">
    <property type="entry name" value="EGF_Teneurin"/>
    <property type="match status" value="1"/>
</dbReference>
<feature type="compositionally biased region" description="Low complexity" evidence="5">
    <location>
        <begin position="868"/>
        <end position="888"/>
    </location>
</feature>
<dbReference type="InterPro" id="IPR013111">
    <property type="entry name" value="EGF_extracell"/>
</dbReference>
<feature type="region of interest" description="Disordered" evidence="5">
    <location>
        <begin position="1365"/>
        <end position="1473"/>
    </location>
</feature>
<dbReference type="Pfam" id="PF07974">
    <property type="entry name" value="EGF_2"/>
    <property type="match status" value="1"/>
</dbReference>
<comment type="subcellular location">
    <subcellularLocation>
        <location evidence="1">Secreted</location>
    </subcellularLocation>
</comment>
<feature type="region of interest" description="Disordered" evidence="5">
    <location>
        <begin position="1498"/>
        <end position="1601"/>
    </location>
</feature>
<keyword evidence="2" id="KW-0964">Secreted</keyword>
<evidence type="ECO:0000256" key="6">
    <source>
        <dbReference type="SAM" id="Phobius"/>
    </source>
</evidence>
<keyword evidence="6" id="KW-0472">Membrane</keyword>
<keyword evidence="6" id="KW-0812">Transmembrane</keyword>
<evidence type="ECO:0000256" key="1">
    <source>
        <dbReference type="ARBA" id="ARBA00004613"/>
    </source>
</evidence>
<feature type="region of interest" description="Disordered" evidence="5">
    <location>
        <begin position="1806"/>
        <end position="1876"/>
    </location>
</feature>
<evidence type="ECO:0000313" key="8">
    <source>
        <dbReference type="EMBL" id="QOL01220.1"/>
    </source>
</evidence>
<feature type="compositionally biased region" description="Polar residues" evidence="5">
    <location>
        <begin position="1828"/>
        <end position="1837"/>
    </location>
</feature>
<evidence type="ECO:0000256" key="3">
    <source>
        <dbReference type="ARBA" id="ARBA00023157"/>
    </source>
</evidence>
<keyword evidence="6" id="KW-1133">Transmembrane helix</keyword>
<feature type="region of interest" description="Disordered" evidence="5">
    <location>
        <begin position="1201"/>
        <end position="1253"/>
    </location>
</feature>
<dbReference type="GO" id="GO:0005576">
    <property type="term" value="C:extracellular region"/>
    <property type="evidence" value="ECO:0007669"/>
    <property type="project" value="UniProtKB-SubCell"/>
</dbReference>
<feature type="domain" description="EGF-like" evidence="7">
    <location>
        <begin position="757"/>
        <end position="795"/>
    </location>
</feature>
<dbReference type="PROSITE" id="PS50092">
    <property type="entry name" value="TSP1"/>
    <property type="match status" value="2"/>
</dbReference>
<keyword evidence="4" id="KW-0245">EGF-like domain</keyword>
<dbReference type="PRINTS" id="PR01857">
    <property type="entry name" value="ADAMTSFAMILY"/>
</dbReference>
<dbReference type="InterPro" id="IPR013273">
    <property type="entry name" value="ADAMTS/ADAMTS-like"/>
</dbReference>
<dbReference type="PROSITE" id="PS00022">
    <property type="entry name" value="EGF_1"/>
    <property type="match status" value="2"/>
</dbReference>
<feature type="region of interest" description="Disordered" evidence="5">
    <location>
        <begin position="1720"/>
        <end position="1761"/>
    </location>
</feature>
<dbReference type="InterPro" id="IPR002049">
    <property type="entry name" value="LE_dom"/>
</dbReference>
<feature type="compositionally biased region" description="Polar residues" evidence="5">
    <location>
        <begin position="1105"/>
        <end position="1120"/>
    </location>
</feature>
<dbReference type="SUPFAM" id="SSF82895">
    <property type="entry name" value="TSP-1 type 1 repeat"/>
    <property type="match status" value="2"/>
</dbReference>
<evidence type="ECO:0000256" key="4">
    <source>
        <dbReference type="PROSITE-ProRule" id="PRU00076"/>
    </source>
</evidence>
<feature type="compositionally biased region" description="Polar residues" evidence="5">
    <location>
        <begin position="1498"/>
        <end position="1510"/>
    </location>
</feature>